<feature type="domain" description="DUF5000" evidence="3">
    <location>
        <begin position="274"/>
        <end position="408"/>
    </location>
</feature>
<accession>A0ABR7WPK1</accession>
<dbReference type="Gene3D" id="2.60.40.10">
    <property type="entry name" value="Immunoglobulins"/>
    <property type="match status" value="1"/>
</dbReference>
<evidence type="ECO:0000259" key="4">
    <source>
        <dbReference type="Pfam" id="PF17166"/>
    </source>
</evidence>
<dbReference type="Gene3D" id="2.60.120.260">
    <property type="entry name" value="Galactose-binding domain-like"/>
    <property type="match status" value="1"/>
</dbReference>
<comment type="caution">
    <text evidence="5">The sequence shown here is derived from an EMBL/GenBank/DDBJ whole genome shotgun (WGS) entry which is preliminary data.</text>
</comment>
<reference evidence="5 6" key="1">
    <citation type="submission" date="2020-09" db="EMBL/GenBank/DDBJ databases">
        <title>Novel species of Mucilaginibacter isolated from a glacier on the Tibetan Plateau.</title>
        <authorList>
            <person name="Liu Q."/>
            <person name="Xin Y.-H."/>
        </authorList>
    </citation>
    <scope>NUCLEOTIDE SEQUENCE [LARGE SCALE GENOMIC DNA]</scope>
    <source>
        <strain evidence="5 6">ZT4R22</strain>
    </source>
</reference>
<organism evidence="5 6">
    <name type="scientific">Mucilaginibacter pankratovii</name>
    <dbReference type="NCBI Taxonomy" id="2772110"/>
    <lineage>
        <taxon>Bacteria</taxon>
        <taxon>Pseudomonadati</taxon>
        <taxon>Bacteroidota</taxon>
        <taxon>Sphingobacteriia</taxon>
        <taxon>Sphingobacteriales</taxon>
        <taxon>Sphingobacteriaceae</taxon>
        <taxon>Mucilaginibacter</taxon>
    </lineage>
</organism>
<dbReference type="InterPro" id="IPR036116">
    <property type="entry name" value="FN3_sf"/>
</dbReference>
<dbReference type="SUPFAM" id="SSF49265">
    <property type="entry name" value="Fibronectin type III"/>
    <property type="match status" value="1"/>
</dbReference>
<feature type="chain" id="PRO_5045523695" evidence="1">
    <location>
        <begin position="31"/>
        <end position="412"/>
    </location>
</feature>
<dbReference type="InterPro" id="IPR033431">
    <property type="entry name" value="DUF5126"/>
</dbReference>
<evidence type="ECO:0000313" key="6">
    <source>
        <dbReference type="Proteomes" id="UP000606600"/>
    </source>
</evidence>
<dbReference type="InterPro" id="IPR032527">
    <property type="entry name" value="DUF4959"/>
</dbReference>
<dbReference type="RefSeq" id="WP_191187876.1">
    <property type="nucleotide sequence ID" value="NZ_JACWMY010000002.1"/>
</dbReference>
<dbReference type="Pfam" id="PF16391">
    <property type="entry name" value="DUF5000"/>
    <property type="match status" value="1"/>
</dbReference>
<dbReference type="InterPro" id="IPR032164">
    <property type="entry name" value="DUF5000"/>
</dbReference>
<name>A0ABR7WPK1_9SPHI</name>
<keyword evidence="1" id="KW-0732">Signal</keyword>
<evidence type="ECO:0000259" key="3">
    <source>
        <dbReference type="Pfam" id="PF16391"/>
    </source>
</evidence>
<evidence type="ECO:0000313" key="5">
    <source>
        <dbReference type="EMBL" id="MBD1363212.1"/>
    </source>
</evidence>
<sequence>MKKIFKRRYFACYMLVSVLLIVLASPSCKKAESNIQVVSTDQTKPGPVTNVKVENLNGAARLTYTLPNEKNLLYVLARYNINDTRTRETKASYYTDTIIVDGFARAKEYTVTLYAVSRANVMSDPVTVTVNPATPNYLYINSNLTITPDFGGANFFGFNPNKVPVAVHVITFNSATNKYDEQEPTYLTGDTINVSALGFPAAPQKFGVFVTDRFGNISDTVFKTLTPLFEVALDKKKFSTFHLPTDSPIGYGWEFKFFFDDNLGDPGWHTTSNPLKIGTIALGVTAKISRVRLYNRLSDIYGYQNTRQFTIWGSLKDNPADYSAWPAATTPVGTVLGDWVNMGNFVYPNPPSGLPPGNANAADIAYGAAGVDFKMPNTAPKAKFIRFQCTQTWAGLDYVNAKEITLFGDPTQ</sequence>
<keyword evidence="6" id="KW-1185">Reference proteome</keyword>
<dbReference type="EMBL" id="JACWMY010000002">
    <property type="protein sequence ID" value="MBD1363212.1"/>
    <property type="molecule type" value="Genomic_DNA"/>
</dbReference>
<dbReference type="InterPro" id="IPR013783">
    <property type="entry name" value="Ig-like_fold"/>
</dbReference>
<gene>
    <name evidence="5" type="ORF">IDJ77_05250</name>
</gene>
<dbReference type="Proteomes" id="UP000606600">
    <property type="component" value="Unassembled WGS sequence"/>
</dbReference>
<feature type="signal peptide" evidence="1">
    <location>
        <begin position="1"/>
        <end position="30"/>
    </location>
</feature>
<evidence type="ECO:0000259" key="2">
    <source>
        <dbReference type="Pfam" id="PF16323"/>
    </source>
</evidence>
<evidence type="ECO:0000256" key="1">
    <source>
        <dbReference type="SAM" id="SignalP"/>
    </source>
</evidence>
<dbReference type="Pfam" id="PF17166">
    <property type="entry name" value="DUF5126"/>
    <property type="match status" value="1"/>
</dbReference>
<protein>
    <submittedName>
        <fullName evidence="5">DUF4959 domain-containing protein</fullName>
    </submittedName>
</protein>
<feature type="domain" description="DUF5126" evidence="4">
    <location>
        <begin position="134"/>
        <end position="236"/>
    </location>
</feature>
<proteinExistence type="predicted"/>
<dbReference type="Pfam" id="PF16323">
    <property type="entry name" value="DUF4959"/>
    <property type="match status" value="1"/>
</dbReference>
<feature type="domain" description="DUF4959" evidence="2">
    <location>
        <begin position="27"/>
        <end position="132"/>
    </location>
</feature>